<evidence type="ECO:0000259" key="5">
    <source>
        <dbReference type="PROSITE" id="PS50862"/>
    </source>
</evidence>
<protein>
    <recommendedName>
        <fullName evidence="3">Histidine--tRNA ligase</fullName>
        <ecNumber evidence="3">6.1.1.21</ecNumber>
    </recommendedName>
</protein>
<dbReference type="InterPro" id="IPR041715">
    <property type="entry name" value="HisRS-like_core"/>
</dbReference>
<reference evidence="6" key="1">
    <citation type="journal article" date="2013" name="Sci. Rep.">
        <title>Metagenomics uncovers a new group of low GC and ultra-small marine Actinobacteria.</title>
        <authorList>
            <person name="Ghai R."/>
            <person name="Mizuno C.M."/>
            <person name="Picazo A."/>
            <person name="Camacho A."/>
            <person name="Rodriguez-Valera F."/>
        </authorList>
    </citation>
    <scope>NUCLEOTIDE SEQUENCE</scope>
</reference>
<accession>S5DSF7</accession>
<dbReference type="InterPro" id="IPR004516">
    <property type="entry name" value="HisRS/HisZ"/>
</dbReference>
<proteinExistence type="inferred from homology"/>
<keyword evidence="6" id="KW-0436">Ligase</keyword>
<feature type="binding site" evidence="4">
    <location>
        <position position="252"/>
    </location>
    <ligand>
        <name>L-histidine</name>
        <dbReference type="ChEBI" id="CHEBI:57595"/>
    </ligand>
</feature>
<dbReference type="PANTHER" id="PTHR43707">
    <property type="entry name" value="HISTIDYL-TRNA SYNTHETASE"/>
    <property type="match status" value="1"/>
</dbReference>
<dbReference type="Gene3D" id="3.30.930.10">
    <property type="entry name" value="Bira Bifunctional Protein, Domain 2"/>
    <property type="match status" value="1"/>
</dbReference>
<organism evidence="6">
    <name type="scientific">Candidatus Actinomarina minuta</name>
    <dbReference type="NCBI Taxonomy" id="1389454"/>
    <lineage>
        <taxon>Bacteria</taxon>
        <taxon>Bacillati</taxon>
        <taxon>Actinomycetota</taxon>
        <taxon>Actinomycetes</taxon>
        <taxon>Candidatus Actinomarinidae</taxon>
        <taxon>Candidatus Actinomarinales</taxon>
        <taxon>Candidatus Actinomarineae</taxon>
        <taxon>Candidatus Actinomarinaceae</taxon>
        <taxon>Candidatus Actinomarina</taxon>
    </lineage>
</organism>
<dbReference type="GO" id="GO:0005737">
    <property type="term" value="C:cytoplasm"/>
    <property type="evidence" value="ECO:0007669"/>
    <property type="project" value="UniProtKB-UniRule"/>
</dbReference>
<dbReference type="Pfam" id="PF13393">
    <property type="entry name" value="tRNA-synt_His"/>
    <property type="match status" value="1"/>
</dbReference>
<dbReference type="PIRSF" id="PIRSF001549">
    <property type="entry name" value="His-tRNA_synth"/>
    <property type="match status" value="1"/>
</dbReference>
<dbReference type="InterPro" id="IPR006195">
    <property type="entry name" value="aa-tRNA-synth_II"/>
</dbReference>
<sequence>MIEQVKGTQNISGDNAIKYLYIQNLFNNKFSDYGYQYIQTPLLEYKELFDKSIGESSEIVTKQMYELVDKGGRELVLRPEGTSSIVRYHAEFNKDLTIKYSYFGSMFRYENPQKNRYREFNQAGVEIVGLIDTYSDFQIINDSFNFINELIPGTKLNINTIGSISDREQYIKVLYEYFHKNTDKMSKDSIDKLENNTLRILDSNNPDDSEVIRNAPNISEYINDNSKNNFYSLLEILNSADIEYQIDNSLVRGLDYYNDLTFEFITSENVVVGGGGRYDNLAEILSLGKFNGVGVAFGVERIMNSIPLPDSTCKYYLLGTDINKITKYSKELDRHNINYSKPTRLSKENAQFKDAKNQNVIYLINTDEDTIKNLITNQIEKFNIEVILEH</sequence>
<dbReference type="NCBIfam" id="TIGR00442">
    <property type="entry name" value="hisS"/>
    <property type="match status" value="1"/>
</dbReference>
<evidence type="ECO:0000256" key="4">
    <source>
        <dbReference type="PIRSR" id="PIRSR001549-1"/>
    </source>
</evidence>
<dbReference type="SUPFAM" id="SSF55681">
    <property type="entry name" value="Class II aaRS and biotin synthetases"/>
    <property type="match status" value="1"/>
</dbReference>
<dbReference type="CDD" id="cd00773">
    <property type="entry name" value="HisRS-like_core"/>
    <property type="match status" value="1"/>
</dbReference>
<dbReference type="EC" id="6.1.1.21" evidence="3"/>
<name>S5DSF7_9ACTN</name>
<feature type="domain" description="Aminoacyl-transfer RNA synthetases class-II family profile" evidence="5">
    <location>
        <begin position="22"/>
        <end position="303"/>
    </location>
</feature>
<dbReference type="InterPro" id="IPR015807">
    <property type="entry name" value="His-tRNA-ligase"/>
</dbReference>
<feature type="binding site" evidence="4">
    <location>
        <begin position="80"/>
        <end position="82"/>
    </location>
    <ligand>
        <name>L-histidine</name>
        <dbReference type="ChEBI" id="CHEBI:57595"/>
    </ligand>
</feature>
<feature type="binding site" evidence="4">
    <location>
        <position position="122"/>
    </location>
    <ligand>
        <name>L-histidine</name>
        <dbReference type="ChEBI" id="CHEBI:57595"/>
    </ligand>
</feature>
<dbReference type="PANTHER" id="PTHR43707:SF1">
    <property type="entry name" value="HISTIDINE--TRNA LIGASE, MITOCHONDRIAL-RELATED"/>
    <property type="match status" value="1"/>
</dbReference>
<feature type="binding site" evidence="4">
    <location>
        <position position="108"/>
    </location>
    <ligand>
        <name>L-histidine</name>
        <dbReference type="ChEBI" id="CHEBI:57595"/>
    </ligand>
</feature>
<evidence type="ECO:0000313" key="6">
    <source>
        <dbReference type="EMBL" id="AGQ19920.1"/>
    </source>
</evidence>
<dbReference type="EMBL" id="KC811146">
    <property type="protein sequence ID" value="AGQ19920.1"/>
    <property type="molecule type" value="Genomic_DNA"/>
</dbReference>
<dbReference type="PROSITE" id="PS50862">
    <property type="entry name" value="AA_TRNA_LIGASE_II"/>
    <property type="match status" value="1"/>
</dbReference>
<keyword evidence="6" id="KW-0030">Aminoacyl-tRNA synthetase</keyword>
<evidence type="ECO:0000256" key="1">
    <source>
        <dbReference type="ARBA" id="ARBA00008226"/>
    </source>
</evidence>
<dbReference type="InterPro" id="IPR045864">
    <property type="entry name" value="aa-tRNA-synth_II/BPL/LPL"/>
</dbReference>
<dbReference type="AlphaFoldDB" id="S5DSF7"/>
<comment type="similarity">
    <text evidence="1">Belongs to the class-II aminoacyl-tRNA synthetase family.</text>
</comment>
<feature type="binding site" evidence="4">
    <location>
        <begin position="256"/>
        <end position="257"/>
    </location>
    <ligand>
        <name>L-histidine</name>
        <dbReference type="ChEBI" id="CHEBI:57595"/>
    </ligand>
</feature>
<feature type="binding site" evidence="4">
    <location>
        <position position="126"/>
    </location>
    <ligand>
        <name>L-histidine</name>
        <dbReference type="ChEBI" id="CHEBI:57595"/>
    </ligand>
</feature>
<dbReference type="GO" id="GO:0006427">
    <property type="term" value="P:histidyl-tRNA aminoacylation"/>
    <property type="evidence" value="ECO:0007669"/>
    <property type="project" value="UniProtKB-UniRule"/>
</dbReference>
<comment type="subunit">
    <text evidence="2">Homodimer.</text>
</comment>
<evidence type="ECO:0000256" key="2">
    <source>
        <dbReference type="ARBA" id="ARBA00011738"/>
    </source>
</evidence>
<dbReference type="GO" id="GO:0005524">
    <property type="term" value="F:ATP binding"/>
    <property type="evidence" value="ECO:0007669"/>
    <property type="project" value="InterPro"/>
</dbReference>
<dbReference type="GO" id="GO:0004821">
    <property type="term" value="F:histidine-tRNA ligase activity"/>
    <property type="evidence" value="ECO:0007669"/>
    <property type="project" value="UniProtKB-UniRule"/>
</dbReference>
<evidence type="ECO:0000256" key="3">
    <source>
        <dbReference type="NCBIfam" id="TIGR00442"/>
    </source>
</evidence>